<dbReference type="NCBIfam" id="TIGR00229">
    <property type="entry name" value="sensory_box"/>
    <property type="match status" value="1"/>
</dbReference>
<keyword evidence="3" id="KW-1185">Reference proteome</keyword>
<dbReference type="EMBL" id="CP054491">
    <property type="protein sequence ID" value="QKQ27349.1"/>
    <property type="molecule type" value="Genomic_DNA"/>
</dbReference>
<proteinExistence type="predicted"/>
<evidence type="ECO:0000313" key="2">
    <source>
        <dbReference type="EMBL" id="QKQ27349.1"/>
    </source>
</evidence>
<accession>A0A6N0HYE2</accession>
<evidence type="ECO:0000313" key="3">
    <source>
        <dbReference type="Proteomes" id="UP000509658"/>
    </source>
</evidence>
<gene>
    <name evidence="2" type="ORF">HUE57_14445</name>
</gene>
<dbReference type="PROSITE" id="PS50112">
    <property type="entry name" value="PAS"/>
    <property type="match status" value="1"/>
</dbReference>
<dbReference type="RefSeq" id="WP_174673420.1">
    <property type="nucleotide sequence ID" value="NZ_CP054491.1"/>
</dbReference>
<dbReference type="AlphaFoldDB" id="A0A6N0HYE2"/>
<feature type="domain" description="PAS" evidence="1">
    <location>
        <begin position="22"/>
        <end position="68"/>
    </location>
</feature>
<protein>
    <submittedName>
        <fullName evidence="2">PAS domain S-box protein</fullName>
    </submittedName>
</protein>
<evidence type="ECO:0000259" key="1">
    <source>
        <dbReference type="PROSITE" id="PS50112"/>
    </source>
</evidence>
<dbReference type="Proteomes" id="UP000509658">
    <property type="component" value="Chromosome"/>
</dbReference>
<reference evidence="2 3" key="1">
    <citation type="submission" date="2020-05" db="EMBL/GenBank/DDBJ databases">
        <title>Horizontal transmission and recombination maintain forever young bacterial symbiont genomes.</title>
        <authorList>
            <person name="Russell S.L."/>
            <person name="Pepper-Tunick E."/>
            <person name="Svedberg J."/>
            <person name="Byrne A."/>
            <person name="Ruelas Castillo J."/>
            <person name="Vollmers C."/>
            <person name="Beinart R.A."/>
            <person name="Corbett-Detig R."/>
        </authorList>
    </citation>
    <scope>NUCLEOTIDE SEQUENCE [LARGE SCALE GENOMIC DNA]</scope>
    <source>
        <strain evidence="2">Santa_Monica_outfall</strain>
    </source>
</reference>
<dbReference type="Pfam" id="PF13188">
    <property type="entry name" value="PAS_8"/>
    <property type="match status" value="1"/>
</dbReference>
<dbReference type="SUPFAM" id="SSF55785">
    <property type="entry name" value="PYP-like sensor domain (PAS domain)"/>
    <property type="match status" value="1"/>
</dbReference>
<dbReference type="Gene3D" id="3.30.450.20">
    <property type="entry name" value="PAS domain"/>
    <property type="match status" value="1"/>
</dbReference>
<dbReference type="KEGG" id="rev:HUE57_14445"/>
<dbReference type="CDD" id="cd00130">
    <property type="entry name" value="PAS"/>
    <property type="match status" value="1"/>
</dbReference>
<dbReference type="InterPro" id="IPR000014">
    <property type="entry name" value="PAS"/>
</dbReference>
<organism evidence="2 3">
    <name type="scientific">Candidatus Reidiella endopervernicosa</name>
    <dbReference type="NCBI Taxonomy" id="2738883"/>
    <lineage>
        <taxon>Bacteria</taxon>
        <taxon>Pseudomonadati</taxon>
        <taxon>Pseudomonadota</taxon>
        <taxon>Gammaproteobacteria</taxon>
        <taxon>Candidatus Reidiella</taxon>
    </lineage>
</organism>
<name>A0A6N0HYE2_9GAMM</name>
<dbReference type="InterPro" id="IPR035965">
    <property type="entry name" value="PAS-like_dom_sf"/>
</dbReference>
<sequence>MFITAVADTLAGIIRRKKTEDKLKQAATVFESAAEGIVITDEQARITAVNQTVVAMTGYSENEMLGKTPASGVQSTMIVTFS</sequence>